<name>A0A1G8JH62_9RHOO</name>
<evidence type="ECO:0000259" key="3">
    <source>
        <dbReference type="Pfam" id="PF02826"/>
    </source>
</evidence>
<dbReference type="InterPro" id="IPR006140">
    <property type="entry name" value="D-isomer_DH_NAD-bd"/>
</dbReference>
<keyword evidence="1" id="KW-0560">Oxidoreductase</keyword>
<proteinExistence type="predicted"/>
<evidence type="ECO:0000256" key="1">
    <source>
        <dbReference type="ARBA" id="ARBA00023002"/>
    </source>
</evidence>
<dbReference type="RefSeq" id="WP_091938984.1">
    <property type="nucleotide sequence ID" value="NZ_FNCY01000016.1"/>
</dbReference>
<dbReference type="EMBL" id="FNCY01000016">
    <property type="protein sequence ID" value="SDI30619.1"/>
    <property type="molecule type" value="Genomic_DNA"/>
</dbReference>
<gene>
    <name evidence="4" type="ORF">SAMN05660652_03210</name>
</gene>
<dbReference type="OrthoDB" id="9787219at2"/>
<keyword evidence="2" id="KW-0520">NAD</keyword>
<dbReference type="PANTHER" id="PTHR43333:SF1">
    <property type="entry name" value="D-ISOMER SPECIFIC 2-HYDROXYACID DEHYDROGENASE NAD-BINDING DOMAIN-CONTAINING PROTEIN"/>
    <property type="match status" value="1"/>
</dbReference>
<keyword evidence="4" id="KW-0670">Pyruvate</keyword>
<dbReference type="Proteomes" id="UP000198607">
    <property type="component" value="Unassembled WGS sequence"/>
</dbReference>
<dbReference type="PANTHER" id="PTHR43333">
    <property type="entry name" value="2-HACID_DH_C DOMAIN-CONTAINING PROTEIN"/>
    <property type="match status" value="1"/>
</dbReference>
<dbReference type="SUPFAM" id="SSF51735">
    <property type="entry name" value="NAD(P)-binding Rossmann-fold domains"/>
    <property type="match status" value="1"/>
</dbReference>
<dbReference type="CDD" id="cd12164">
    <property type="entry name" value="GDH_like_2"/>
    <property type="match status" value="1"/>
</dbReference>
<evidence type="ECO:0000313" key="5">
    <source>
        <dbReference type="Proteomes" id="UP000198607"/>
    </source>
</evidence>
<dbReference type="AlphaFoldDB" id="A0A1G8JH62"/>
<feature type="domain" description="D-isomer specific 2-hydroxyacid dehydrogenase NAD-binding" evidence="3">
    <location>
        <begin position="102"/>
        <end position="272"/>
    </location>
</feature>
<dbReference type="Gene3D" id="3.40.50.720">
    <property type="entry name" value="NAD(P)-binding Rossmann-like Domain"/>
    <property type="match status" value="2"/>
</dbReference>
<dbReference type="GO" id="GO:0016491">
    <property type="term" value="F:oxidoreductase activity"/>
    <property type="evidence" value="ECO:0007669"/>
    <property type="project" value="UniProtKB-KW"/>
</dbReference>
<sequence>MLYVYAPDQGDLYASLLRAALPEWSVAAWPAPVDPAAVTHVAAWAPPPGFFAPFGQLRTVFNLGAGVDALLTRDDLPASVDIVRLTDAGMAAQMTEYCLYGVLHWQREMDAYRRQQAEGVWLQRQTRLRADVRVGILGLGELGGRVARDLVGMGYRVGGWSRRRRELDGVVCRHGDDGLNETLASSDVVFCVLPATAATRHLLDAARLACLPEGAALINAGRGSLIDEAALLARLDDGGLRFAMLDVFSEEPLPAGHPFWRHPRVIMTPHVAADTVAEEAVRQIAARLGGGDGGAAPAGRIDRQRGY</sequence>
<dbReference type="Pfam" id="PF02826">
    <property type="entry name" value="2-Hacid_dh_C"/>
    <property type="match status" value="1"/>
</dbReference>
<evidence type="ECO:0000256" key="2">
    <source>
        <dbReference type="ARBA" id="ARBA00023027"/>
    </source>
</evidence>
<dbReference type="InterPro" id="IPR036291">
    <property type="entry name" value="NAD(P)-bd_dom_sf"/>
</dbReference>
<keyword evidence="5" id="KW-1185">Reference proteome</keyword>
<evidence type="ECO:0000313" key="4">
    <source>
        <dbReference type="EMBL" id="SDI30619.1"/>
    </source>
</evidence>
<dbReference type="GO" id="GO:0051287">
    <property type="term" value="F:NAD binding"/>
    <property type="evidence" value="ECO:0007669"/>
    <property type="project" value="InterPro"/>
</dbReference>
<reference evidence="4 5" key="1">
    <citation type="submission" date="2016-10" db="EMBL/GenBank/DDBJ databases">
        <authorList>
            <person name="de Groot N.N."/>
        </authorList>
    </citation>
    <scope>NUCLEOTIDE SEQUENCE [LARGE SCALE GENOMIC DNA]</scope>
    <source>
        <strain evidence="4 5">DSM 5885</strain>
    </source>
</reference>
<accession>A0A1G8JH62</accession>
<protein>
    <submittedName>
        <fullName evidence="4">Glyoxylate/hydroxypyruvate reductase A</fullName>
    </submittedName>
</protein>
<organism evidence="4 5">
    <name type="scientific">Propionivibrio dicarboxylicus</name>
    <dbReference type="NCBI Taxonomy" id="83767"/>
    <lineage>
        <taxon>Bacteria</taxon>
        <taxon>Pseudomonadati</taxon>
        <taxon>Pseudomonadota</taxon>
        <taxon>Betaproteobacteria</taxon>
        <taxon>Rhodocyclales</taxon>
        <taxon>Rhodocyclaceae</taxon>
        <taxon>Propionivibrio</taxon>
    </lineage>
</organism>
<dbReference type="STRING" id="83767.SAMN05660652_03210"/>